<accession>A0A0D2P2U0</accession>
<dbReference type="Proteomes" id="UP000054270">
    <property type="component" value="Unassembled WGS sequence"/>
</dbReference>
<dbReference type="AlphaFoldDB" id="A0A0D2P2U0"/>
<sequence length="173" mass="19958">MRHATPYRRRPCVVSTLVCFTRTLPPRPPPPRIPFHLIKILLLARLFLRYSRQPLASPGRRIYSCNKPIQPSPRARVPVEPVQLKDRHIFWTPSGARHCCAGPIARTVHKRARRDSASSHAALTCLPTAREHKLEIKPLRRTCRERRHRTATGAGPRRISYRTRGMQKEQCAE</sequence>
<evidence type="ECO:0000256" key="1">
    <source>
        <dbReference type="SAM" id="MobiDB-lite"/>
    </source>
</evidence>
<protein>
    <submittedName>
        <fullName evidence="2">Uncharacterized protein</fullName>
    </submittedName>
</protein>
<evidence type="ECO:0000313" key="3">
    <source>
        <dbReference type="Proteomes" id="UP000054270"/>
    </source>
</evidence>
<reference evidence="3" key="1">
    <citation type="submission" date="2014-04" db="EMBL/GenBank/DDBJ databases">
        <title>Evolutionary Origins and Diversification of the Mycorrhizal Mutualists.</title>
        <authorList>
            <consortium name="DOE Joint Genome Institute"/>
            <consortium name="Mycorrhizal Genomics Consortium"/>
            <person name="Kohler A."/>
            <person name="Kuo A."/>
            <person name="Nagy L.G."/>
            <person name="Floudas D."/>
            <person name="Copeland A."/>
            <person name="Barry K.W."/>
            <person name="Cichocki N."/>
            <person name="Veneault-Fourrey C."/>
            <person name="LaButti K."/>
            <person name="Lindquist E.A."/>
            <person name="Lipzen A."/>
            <person name="Lundell T."/>
            <person name="Morin E."/>
            <person name="Murat C."/>
            <person name="Riley R."/>
            <person name="Ohm R."/>
            <person name="Sun H."/>
            <person name="Tunlid A."/>
            <person name="Henrissat B."/>
            <person name="Grigoriev I.V."/>
            <person name="Hibbett D.S."/>
            <person name="Martin F."/>
        </authorList>
    </citation>
    <scope>NUCLEOTIDE SEQUENCE [LARGE SCALE GENOMIC DNA]</scope>
    <source>
        <strain evidence="3">FD-334 SS-4</strain>
    </source>
</reference>
<organism evidence="2 3">
    <name type="scientific">Hypholoma sublateritium (strain FD-334 SS-4)</name>
    <dbReference type="NCBI Taxonomy" id="945553"/>
    <lineage>
        <taxon>Eukaryota</taxon>
        <taxon>Fungi</taxon>
        <taxon>Dikarya</taxon>
        <taxon>Basidiomycota</taxon>
        <taxon>Agaricomycotina</taxon>
        <taxon>Agaricomycetes</taxon>
        <taxon>Agaricomycetidae</taxon>
        <taxon>Agaricales</taxon>
        <taxon>Agaricineae</taxon>
        <taxon>Strophariaceae</taxon>
        <taxon>Hypholoma</taxon>
    </lineage>
</organism>
<proteinExistence type="predicted"/>
<evidence type="ECO:0000313" key="2">
    <source>
        <dbReference type="EMBL" id="KJA23036.1"/>
    </source>
</evidence>
<name>A0A0D2P2U0_HYPSF</name>
<gene>
    <name evidence="2" type="ORF">HYPSUDRAFT_599234</name>
</gene>
<dbReference type="EMBL" id="KN817545">
    <property type="protein sequence ID" value="KJA23036.1"/>
    <property type="molecule type" value="Genomic_DNA"/>
</dbReference>
<keyword evidence="3" id="KW-1185">Reference proteome</keyword>
<feature type="region of interest" description="Disordered" evidence="1">
    <location>
        <begin position="145"/>
        <end position="173"/>
    </location>
</feature>